<comment type="cofactor">
    <cofactor evidence="1">
        <name>Zn(2+)</name>
        <dbReference type="ChEBI" id="CHEBI:29105"/>
    </cofactor>
</comment>
<evidence type="ECO:0000256" key="3">
    <source>
        <dbReference type="ARBA" id="ARBA00022801"/>
    </source>
</evidence>
<keyword evidence="2" id="KW-0479">Metal-binding</keyword>
<evidence type="ECO:0000313" key="6">
    <source>
        <dbReference type="EMBL" id="TCJ16700.1"/>
    </source>
</evidence>
<evidence type="ECO:0000256" key="1">
    <source>
        <dbReference type="ARBA" id="ARBA00001947"/>
    </source>
</evidence>
<evidence type="ECO:0000313" key="7">
    <source>
        <dbReference type="Proteomes" id="UP000295244"/>
    </source>
</evidence>
<keyword evidence="4" id="KW-0862">Zinc</keyword>
<reference evidence="6 7" key="1">
    <citation type="submission" date="2019-03" db="EMBL/GenBank/DDBJ databases">
        <title>Whole genome sequence of a novel Rubrobacter taiwanensis strain, isolated from Yellowstone National Park.</title>
        <authorList>
            <person name="Freed S."/>
            <person name="Ramaley R.F."/>
            <person name="Kyndt J.A."/>
        </authorList>
    </citation>
    <scope>NUCLEOTIDE SEQUENCE [LARGE SCALE GENOMIC DNA]</scope>
    <source>
        <strain evidence="6 7">Yellowstone</strain>
    </source>
</reference>
<protein>
    <submittedName>
        <fullName evidence="6">MBL fold metallo-hydrolase</fullName>
    </submittedName>
</protein>
<comment type="caution">
    <text evidence="6">The sequence shown here is derived from an EMBL/GenBank/DDBJ whole genome shotgun (WGS) entry which is preliminary data.</text>
</comment>
<sequence>MADIEQVRLDMNGFEVNSYVVHGSGGDIIVDAGAEPEKILAAVRRPVEAVLITHGHADHVSALEAVLRETNAPLYVHPDDAERTGVEVYEPLDDGQELRLAGELIRVLHTPGHSPGAVTFVLGDDQIVGDLIMPGSVGRTDIPGASWREIEVSIRKVMELWNANTRLYPGHGGVIFAAEEVRTNPYLPPVAL</sequence>
<dbReference type="Gene3D" id="3.60.15.10">
    <property type="entry name" value="Ribonuclease Z/Hydroxyacylglutathione hydrolase-like"/>
    <property type="match status" value="1"/>
</dbReference>
<dbReference type="InterPro" id="IPR036866">
    <property type="entry name" value="RibonucZ/Hydroxyglut_hydro"/>
</dbReference>
<dbReference type="GO" id="GO:0016787">
    <property type="term" value="F:hydrolase activity"/>
    <property type="evidence" value="ECO:0007669"/>
    <property type="project" value="UniProtKB-KW"/>
</dbReference>
<dbReference type="InterPro" id="IPR051453">
    <property type="entry name" value="MBL_Glyoxalase_II"/>
</dbReference>
<evidence type="ECO:0000259" key="5">
    <source>
        <dbReference type="SMART" id="SM00849"/>
    </source>
</evidence>
<dbReference type="InterPro" id="IPR001279">
    <property type="entry name" value="Metallo-B-lactamas"/>
</dbReference>
<proteinExistence type="predicted"/>
<feature type="domain" description="Metallo-beta-lactamase" evidence="5">
    <location>
        <begin position="15"/>
        <end position="171"/>
    </location>
</feature>
<dbReference type="PANTHER" id="PTHR46233">
    <property type="entry name" value="HYDROXYACYLGLUTATHIONE HYDROLASE GLOC"/>
    <property type="match status" value="1"/>
</dbReference>
<dbReference type="SUPFAM" id="SSF56281">
    <property type="entry name" value="Metallo-hydrolase/oxidoreductase"/>
    <property type="match status" value="1"/>
</dbReference>
<accession>A0A4R1BHH8</accession>
<dbReference type="Pfam" id="PF00753">
    <property type="entry name" value="Lactamase_B"/>
    <property type="match status" value="1"/>
</dbReference>
<dbReference type="GO" id="GO:0046872">
    <property type="term" value="F:metal ion binding"/>
    <property type="evidence" value="ECO:0007669"/>
    <property type="project" value="UniProtKB-KW"/>
</dbReference>
<dbReference type="PANTHER" id="PTHR46233:SF3">
    <property type="entry name" value="HYDROXYACYLGLUTATHIONE HYDROLASE GLOC"/>
    <property type="match status" value="1"/>
</dbReference>
<dbReference type="OrthoDB" id="9802991at2"/>
<dbReference type="RefSeq" id="WP_132690799.1">
    <property type="nucleotide sequence ID" value="NZ_SKBU01000015.1"/>
</dbReference>
<dbReference type="AlphaFoldDB" id="A0A4R1BHH8"/>
<evidence type="ECO:0000256" key="4">
    <source>
        <dbReference type="ARBA" id="ARBA00022833"/>
    </source>
</evidence>
<keyword evidence="7" id="KW-1185">Reference proteome</keyword>
<organism evidence="6 7">
    <name type="scientific">Rubrobacter taiwanensis</name>
    <dbReference type="NCBI Taxonomy" id="185139"/>
    <lineage>
        <taxon>Bacteria</taxon>
        <taxon>Bacillati</taxon>
        <taxon>Actinomycetota</taxon>
        <taxon>Rubrobacteria</taxon>
        <taxon>Rubrobacterales</taxon>
        <taxon>Rubrobacteraceae</taxon>
        <taxon>Rubrobacter</taxon>
    </lineage>
</organism>
<keyword evidence="3 6" id="KW-0378">Hydrolase</keyword>
<dbReference type="SMART" id="SM00849">
    <property type="entry name" value="Lactamase_B"/>
    <property type="match status" value="1"/>
</dbReference>
<dbReference type="CDD" id="cd06262">
    <property type="entry name" value="metallo-hydrolase-like_MBL-fold"/>
    <property type="match status" value="1"/>
</dbReference>
<dbReference type="Proteomes" id="UP000295244">
    <property type="component" value="Unassembled WGS sequence"/>
</dbReference>
<gene>
    <name evidence="6" type="ORF">E0L93_08170</name>
</gene>
<evidence type="ECO:0000256" key="2">
    <source>
        <dbReference type="ARBA" id="ARBA00022723"/>
    </source>
</evidence>
<dbReference type="EMBL" id="SKBU01000015">
    <property type="protein sequence ID" value="TCJ16700.1"/>
    <property type="molecule type" value="Genomic_DNA"/>
</dbReference>
<name>A0A4R1BHH8_9ACTN</name>